<evidence type="ECO:0000256" key="6">
    <source>
        <dbReference type="PIRSR" id="PIRSR000027-1"/>
    </source>
</evidence>
<evidence type="ECO:0000256" key="3">
    <source>
        <dbReference type="ARBA" id="ARBA00022723"/>
    </source>
</evidence>
<dbReference type="Proteomes" id="UP000248395">
    <property type="component" value="Unassembled WGS sequence"/>
</dbReference>
<evidence type="ECO:0000256" key="7">
    <source>
        <dbReference type="PIRSR" id="PIRSR000027-2"/>
    </source>
</evidence>
<dbReference type="Pfam" id="PF01322">
    <property type="entry name" value="Cytochrom_C_2"/>
    <property type="match status" value="1"/>
</dbReference>
<name>A0A318JGC8_9NEIS</name>
<gene>
    <name evidence="9" type="ORF">DFR38_107108</name>
</gene>
<dbReference type="OrthoDB" id="5520910at2"/>
<keyword evidence="10" id="KW-1185">Reference proteome</keyword>
<evidence type="ECO:0000313" key="9">
    <source>
        <dbReference type="EMBL" id="PXX48323.1"/>
    </source>
</evidence>
<organism evidence="9 10">
    <name type="scientific">Aquitalea magnusonii</name>
    <dbReference type="NCBI Taxonomy" id="332411"/>
    <lineage>
        <taxon>Bacteria</taxon>
        <taxon>Pseudomonadati</taxon>
        <taxon>Pseudomonadota</taxon>
        <taxon>Betaproteobacteria</taxon>
        <taxon>Neisseriales</taxon>
        <taxon>Chromobacteriaceae</taxon>
        <taxon>Aquitalea</taxon>
    </lineage>
</organism>
<dbReference type="InterPro" id="IPR012127">
    <property type="entry name" value="Cyt_c_prime"/>
</dbReference>
<feature type="binding site" description="axial binding residue" evidence="6">
    <location>
        <position position="137"/>
    </location>
    <ligand>
        <name>heme c</name>
        <dbReference type="ChEBI" id="CHEBI:61717"/>
    </ligand>
    <ligandPart>
        <name>Fe</name>
        <dbReference type="ChEBI" id="CHEBI:18248"/>
    </ligandPart>
</feature>
<keyword evidence="3 6" id="KW-0479">Metal-binding</keyword>
<sequence>MKQTVTALLLAALAIPAAMADSPAEIRTQSFKKVLRAFEPMGMVVRDRDPYNKAKFIVMADALKQIAGEPFNHFPAGSIDAKSRAKPEIWSQPAKFQAARDTFLKAVNDLDSTAHNGDLASIKKSYGVVAQSCKACHDSFRGPEK</sequence>
<comment type="caution">
    <text evidence="9">The sequence shown here is derived from an EMBL/GenBank/DDBJ whole genome shotgun (WGS) entry which is preliminary data.</text>
</comment>
<dbReference type="GO" id="GO:0005506">
    <property type="term" value="F:iron ion binding"/>
    <property type="evidence" value="ECO:0007669"/>
    <property type="project" value="InterPro"/>
</dbReference>
<evidence type="ECO:0000313" key="10">
    <source>
        <dbReference type="Proteomes" id="UP000248395"/>
    </source>
</evidence>
<evidence type="ECO:0000256" key="2">
    <source>
        <dbReference type="ARBA" id="ARBA00022617"/>
    </source>
</evidence>
<evidence type="ECO:0000256" key="4">
    <source>
        <dbReference type="ARBA" id="ARBA00022982"/>
    </source>
</evidence>
<dbReference type="PIRSF" id="PIRSF000027">
    <property type="entry name" value="Cytc_c_prime"/>
    <property type="match status" value="1"/>
</dbReference>
<dbReference type="RefSeq" id="WP_059284974.1">
    <property type="nucleotide sequence ID" value="NZ_LNQU01000011.1"/>
</dbReference>
<protein>
    <submittedName>
        <fullName evidence="9">Cytochrome c556</fullName>
    </submittedName>
</protein>
<comment type="PTM">
    <text evidence="7">Binds 1 heme group per subunit.</text>
</comment>
<dbReference type="GO" id="GO:0009055">
    <property type="term" value="F:electron transfer activity"/>
    <property type="evidence" value="ECO:0007669"/>
    <property type="project" value="InterPro"/>
</dbReference>
<keyword evidence="5 6" id="KW-0408">Iron</keyword>
<feature type="binding site" description="covalent" evidence="7">
    <location>
        <position position="133"/>
    </location>
    <ligand>
        <name>heme c</name>
        <dbReference type="ChEBI" id="CHEBI:61717"/>
    </ligand>
</feature>
<keyword evidence="8" id="KW-0732">Signal</keyword>
<dbReference type="PROSITE" id="PS51009">
    <property type="entry name" value="CYTCII"/>
    <property type="match status" value="1"/>
</dbReference>
<dbReference type="SUPFAM" id="SSF47175">
    <property type="entry name" value="Cytochromes"/>
    <property type="match status" value="1"/>
</dbReference>
<dbReference type="EMBL" id="QJKC01000007">
    <property type="protein sequence ID" value="PXX48323.1"/>
    <property type="molecule type" value="Genomic_DNA"/>
</dbReference>
<dbReference type="InterPro" id="IPR010980">
    <property type="entry name" value="Cyt_c/b562"/>
</dbReference>
<keyword evidence="4" id="KW-0249">Electron transport</keyword>
<dbReference type="InterPro" id="IPR002321">
    <property type="entry name" value="Cyt_c_II"/>
</dbReference>
<feature type="signal peptide" evidence="8">
    <location>
        <begin position="1"/>
        <end position="20"/>
    </location>
</feature>
<evidence type="ECO:0000256" key="8">
    <source>
        <dbReference type="SAM" id="SignalP"/>
    </source>
</evidence>
<dbReference type="Gene3D" id="1.20.120.10">
    <property type="entry name" value="Cytochrome c/b562"/>
    <property type="match status" value="1"/>
</dbReference>
<accession>A0A318JGC8</accession>
<dbReference type="GO" id="GO:0022900">
    <property type="term" value="P:electron transport chain"/>
    <property type="evidence" value="ECO:0007669"/>
    <property type="project" value="InterPro"/>
</dbReference>
<evidence type="ECO:0000256" key="5">
    <source>
        <dbReference type="ARBA" id="ARBA00023004"/>
    </source>
</evidence>
<dbReference type="GO" id="GO:0020037">
    <property type="term" value="F:heme binding"/>
    <property type="evidence" value="ECO:0007669"/>
    <property type="project" value="InterPro"/>
</dbReference>
<dbReference type="AlphaFoldDB" id="A0A318JGC8"/>
<proteinExistence type="predicted"/>
<evidence type="ECO:0000256" key="1">
    <source>
        <dbReference type="ARBA" id="ARBA00022448"/>
    </source>
</evidence>
<feature type="binding site" description="covalent" evidence="7">
    <location>
        <position position="136"/>
    </location>
    <ligand>
        <name>heme c</name>
        <dbReference type="ChEBI" id="CHEBI:61717"/>
    </ligand>
</feature>
<keyword evidence="1" id="KW-0813">Transport</keyword>
<keyword evidence="2 7" id="KW-0349">Heme</keyword>
<dbReference type="GO" id="GO:0042597">
    <property type="term" value="C:periplasmic space"/>
    <property type="evidence" value="ECO:0007669"/>
    <property type="project" value="InterPro"/>
</dbReference>
<reference evidence="9 10" key="1">
    <citation type="submission" date="2018-05" db="EMBL/GenBank/DDBJ databases">
        <title>Genomic Encyclopedia of Type Strains, Phase IV (KMG-IV): sequencing the most valuable type-strain genomes for metagenomic binning, comparative biology and taxonomic classification.</title>
        <authorList>
            <person name="Goeker M."/>
        </authorList>
    </citation>
    <scope>NUCLEOTIDE SEQUENCE [LARGE SCALE GENOMIC DNA]</scope>
    <source>
        <strain evidence="9 10">DSM 25134</strain>
    </source>
</reference>
<feature type="chain" id="PRO_5016452670" evidence="8">
    <location>
        <begin position="21"/>
        <end position="145"/>
    </location>
</feature>